<dbReference type="Gramene" id="OMERI05G11260.2">
    <property type="protein sequence ID" value="OMERI05G11260.2"/>
    <property type="gene ID" value="OMERI05G11260"/>
</dbReference>
<evidence type="ECO:0000256" key="1">
    <source>
        <dbReference type="SAM" id="Phobius"/>
    </source>
</evidence>
<reference evidence="2" key="2">
    <citation type="submission" date="2018-05" db="EMBL/GenBank/DDBJ databases">
        <title>OmerRS3 (Oryza meridionalis Reference Sequence Version 3).</title>
        <authorList>
            <person name="Zhang J."/>
            <person name="Kudrna D."/>
            <person name="Lee S."/>
            <person name="Talag J."/>
            <person name="Welchert J."/>
            <person name="Wing R.A."/>
        </authorList>
    </citation>
    <scope>NUCLEOTIDE SEQUENCE [LARGE SCALE GENOMIC DNA]</scope>
    <source>
        <strain evidence="2">cv. OR44</strain>
    </source>
</reference>
<proteinExistence type="predicted"/>
<protein>
    <submittedName>
        <fullName evidence="2">Uncharacterized protein</fullName>
    </submittedName>
</protein>
<sequence>MLLSAPSMPRLPTRPALLILLLELSNPQLKEVQFFPKPAVLLATLPVLLLAELMVVLYVTIFRLIGNKSWEWLANEVKVERGCVARCVHWLKVIVVPLSISHTSLTYYQEVLGMLPILLPVDFHYYYGYVSQAH</sequence>
<feature type="transmembrane region" description="Helical" evidence="1">
    <location>
        <begin position="43"/>
        <end position="65"/>
    </location>
</feature>
<keyword evidence="1" id="KW-0812">Transmembrane</keyword>
<keyword evidence="3" id="KW-1185">Reference proteome</keyword>
<evidence type="ECO:0000313" key="3">
    <source>
        <dbReference type="Proteomes" id="UP000008021"/>
    </source>
</evidence>
<evidence type="ECO:0000313" key="2">
    <source>
        <dbReference type="EnsemblPlants" id="OMERI05G11260.2"/>
    </source>
</evidence>
<dbReference type="Proteomes" id="UP000008021">
    <property type="component" value="Chromosome 5"/>
</dbReference>
<keyword evidence="1" id="KW-0472">Membrane</keyword>
<name>A0A0E0DQ83_9ORYZ</name>
<dbReference type="HOGENOM" id="CLU_156860_0_0_1"/>
<keyword evidence="1" id="KW-1133">Transmembrane helix</keyword>
<accession>A0A0E0DQ83</accession>
<reference evidence="2" key="1">
    <citation type="submission" date="2015-04" db="UniProtKB">
        <authorList>
            <consortium name="EnsemblPlants"/>
        </authorList>
    </citation>
    <scope>IDENTIFICATION</scope>
</reference>
<dbReference type="EnsemblPlants" id="OMERI05G11260.2">
    <property type="protein sequence ID" value="OMERI05G11260.2"/>
    <property type="gene ID" value="OMERI05G11260"/>
</dbReference>
<organism evidence="2">
    <name type="scientific">Oryza meridionalis</name>
    <dbReference type="NCBI Taxonomy" id="40149"/>
    <lineage>
        <taxon>Eukaryota</taxon>
        <taxon>Viridiplantae</taxon>
        <taxon>Streptophyta</taxon>
        <taxon>Embryophyta</taxon>
        <taxon>Tracheophyta</taxon>
        <taxon>Spermatophyta</taxon>
        <taxon>Magnoliopsida</taxon>
        <taxon>Liliopsida</taxon>
        <taxon>Poales</taxon>
        <taxon>Poaceae</taxon>
        <taxon>BOP clade</taxon>
        <taxon>Oryzoideae</taxon>
        <taxon>Oryzeae</taxon>
        <taxon>Oryzinae</taxon>
        <taxon>Oryza</taxon>
    </lineage>
</organism>
<dbReference type="AlphaFoldDB" id="A0A0E0DQ83"/>